<feature type="region of interest" description="Disordered" evidence="1">
    <location>
        <begin position="9"/>
        <end position="28"/>
    </location>
</feature>
<comment type="caution">
    <text evidence="2">The sequence shown here is derived from an EMBL/GenBank/DDBJ whole genome shotgun (WGS) entry which is preliminary data.</text>
</comment>
<dbReference type="Proteomes" id="UP000593576">
    <property type="component" value="Unassembled WGS sequence"/>
</dbReference>
<reference evidence="2 3" key="1">
    <citation type="journal article" date="2019" name="Genome Biol. Evol.">
        <title>Insights into the evolution of the New World diploid cottons (Gossypium, subgenus Houzingenia) based on genome sequencing.</title>
        <authorList>
            <person name="Grover C.E."/>
            <person name="Arick M.A. 2nd"/>
            <person name="Thrash A."/>
            <person name="Conover J.L."/>
            <person name="Sanders W.S."/>
            <person name="Peterson D.G."/>
            <person name="Frelichowski J.E."/>
            <person name="Scheffler J.A."/>
            <person name="Scheffler B.E."/>
            <person name="Wendel J.F."/>
        </authorList>
    </citation>
    <scope>NUCLEOTIDE SEQUENCE [LARGE SCALE GENOMIC DNA]</scope>
    <source>
        <strain evidence="2">1</strain>
        <tissue evidence="2">Leaf</tissue>
    </source>
</reference>
<proteinExistence type="predicted"/>
<sequence>MTMNHNLIFSDDPNYQHNTTSHPTTTNDNDSVSTGILWSADKIVKLSFSWAKQYTASYRRIPPKQQFLRSVVLENWFNLCSDDYLEAVKAIQVSSFDASNYALIRRVHQLLANIGVWGMQQISREFNKIADCMAKMAFDT</sequence>
<gene>
    <name evidence="2" type="ORF">Goshw_006140</name>
</gene>
<protein>
    <recommendedName>
        <fullName evidence="4">RNase H type-1 domain-containing protein</fullName>
    </recommendedName>
</protein>
<dbReference type="EMBL" id="JABFAF010278224">
    <property type="protein sequence ID" value="MBA0880830.1"/>
    <property type="molecule type" value="Genomic_DNA"/>
</dbReference>
<dbReference type="AlphaFoldDB" id="A0A7J9NC71"/>
<evidence type="ECO:0000313" key="2">
    <source>
        <dbReference type="EMBL" id="MBA0880830.1"/>
    </source>
</evidence>
<evidence type="ECO:0000256" key="1">
    <source>
        <dbReference type="SAM" id="MobiDB-lite"/>
    </source>
</evidence>
<name>A0A7J9NC71_GOSSC</name>
<dbReference type="OrthoDB" id="10470929at2759"/>
<accession>A0A7J9NC71</accession>
<keyword evidence="3" id="KW-1185">Reference proteome</keyword>
<evidence type="ECO:0008006" key="4">
    <source>
        <dbReference type="Google" id="ProtNLM"/>
    </source>
</evidence>
<evidence type="ECO:0000313" key="3">
    <source>
        <dbReference type="Proteomes" id="UP000593576"/>
    </source>
</evidence>
<organism evidence="2 3">
    <name type="scientific">Gossypium schwendimanii</name>
    <name type="common">Cotton</name>
    <dbReference type="NCBI Taxonomy" id="34291"/>
    <lineage>
        <taxon>Eukaryota</taxon>
        <taxon>Viridiplantae</taxon>
        <taxon>Streptophyta</taxon>
        <taxon>Embryophyta</taxon>
        <taxon>Tracheophyta</taxon>
        <taxon>Spermatophyta</taxon>
        <taxon>Magnoliopsida</taxon>
        <taxon>eudicotyledons</taxon>
        <taxon>Gunneridae</taxon>
        <taxon>Pentapetalae</taxon>
        <taxon>rosids</taxon>
        <taxon>malvids</taxon>
        <taxon>Malvales</taxon>
        <taxon>Malvaceae</taxon>
        <taxon>Malvoideae</taxon>
        <taxon>Gossypium</taxon>
    </lineage>
</organism>